<dbReference type="RefSeq" id="WP_091871135.1">
    <property type="nucleotide sequence ID" value="NZ_FNAO01000008.1"/>
</dbReference>
<dbReference type="EMBL" id="FNAO01000008">
    <property type="protein sequence ID" value="SDE84300.1"/>
    <property type="molecule type" value="Genomic_DNA"/>
</dbReference>
<evidence type="ECO:0000313" key="2">
    <source>
        <dbReference type="Proteomes" id="UP000199109"/>
    </source>
</evidence>
<proteinExistence type="predicted"/>
<accession>A0A1G7G853</accession>
<dbReference type="AlphaFoldDB" id="A0A1G7G853"/>
<reference evidence="1 2" key="1">
    <citation type="submission" date="2016-10" db="EMBL/GenBank/DDBJ databases">
        <authorList>
            <person name="de Groot N.N."/>
        </authorList>
    </citation>
    <scope>NUCLEOTIDE SEQUENCE [LARGE SCALE GENOMIC DNA]</scope>
    <source>
        <strain evidence="1 2">DSM 23421</strain>
    </source>
</reference>
<evidence type="ECO:0000313" key="1">
    <source>
        <dbReference type="EMBL" id="SDE84300.1"/>
    </source>
</evidence>
<name>A0A1G7G853_9FLAO</name>
<dbReference type="Proteomes" id="UP000199109">
    <property type="component" value="Unassembled WGS sequence"/>
</dbReference>
<sequence length="127" mass="14665">MDHWIKILIAYREGKFARYFYGLTPRLIVGASQIPLGGEFENHEIAYNATEQIFEEMKHYNEKGLIVTSNLCDIHKGPVMQFIEAKWTKDSIGTDFGIVWKRYGNEIVSGNFGITPYDLQILNTIFK</sequence>
<protein>
    <submittedName>
        <fullName evidence="1">Uncharacterized protein</fullName>
    </submittedName>
</protein>
<organism evidence="1 2">
    <name type="scientific">Pricia antarctica</name>
    <dbReference type="NCBI Taxonomy" id="641691"/>
    <lineage>
        <taxon>Bacteria</taxon>
        <taxon>Pseudomonadati</taxon>
        <taxon>Bacteroidota</taxon>
        <taxon>Flavobacteriia</taxon>
        <taxon>Flavobacteriales</taxon>
        <taxon>Flavobacteriaceae</taxon>
        <taxon>Pricia</taxon>
    </lineage>
</organism>
<keyword evidence="2" id="KW-1185">Reference proteome</keyword>
<dbReference type="OrthoDB" id="1441594at2"/>
<dbReference type="STRING" id="641691.SAMN05421636_10813"/>
<gene>
    <name evidence="1" type="ORF">SAMN05421636_10813</name>
</gene>